<dbReference type="OrthoDB" id="330637at2759"/>
<dbReference type="AlphaFoldDB" id="A0A448WIK3"/>
<dbReference type="InterPro" id="IPR029044">
    <property type="entry name" value="Nucleotide-diphossugar_trans"/>
</dbReference>
<organism evidence="2 3">
    <name type="scientific">Protopolystoma xenopodis</name>
    <dbReference type="NCBI Taxonomy" id="117903"/>
    <lineage>
        <taxon>Eukaryota</taxon>
        <taxon>Metazoa</taxon>
        <taxon>Spiralia</taxon>
        <taxon>Lophotrochozoa</taxon>
        <taxon>Platyhelminthes</taxon>
        <taxon>Monogenea</taxon>
        <taxon>Polyopisthocotylea</taxon>
        <taxon>Polystomatidea</taxon>
        <taxon>Polystomatidae</taxon>
        <taxon>Protopolystoma</taxon>
    </lineage>
</organism>
<reference evidence="2" key="1">
    <citation type="submission" date="2018-11" db="EMBL/GenBank/DDBJ databases">
        <authorList>
            <consortium name="Pathogen Informatics"/>
        </authorList>
    </citation>
    <scope>NUCLEOTIDE SEQUENCE</scope>
</reference>
<name>A0A448WIK3_9PLAT</name>
<evidence type="ECO:0000313" key="2">
    <source>
        <dbReference type="EMBL" id="VEL12628.1"/>
    </source>
</evidence>
<keyword evidence="1" id="KW-1015">Disulfide bond</keyword>
<dbReference type="EMBL" id="CAAALY010015325">
    <property type="protein sequence ID" value="VEL12628.1"/>
    <property type="molecule type" value="Genomic_DNA"/>
</dbReference>
<dbReference type="GO" id="GO:0005794">
    <property type="term" value="C:Golgi apparatus"/>
    <property type="evidence" value="ECO:0007669"/>
    <property type="project" value="TreeGrafter"/>
</dbReference>
<dbReference type="SUPFAM" id="SSF53448">
    <property type="entry name" value="Nucleotide-diphospho-sugar transferases"/>
    <property type="match status" value="1"/>
</dbReference>
<dbReference type="PANTHER" id="PTHR11675">
    <property type="entry name" value="N-ACETYLGALACTOSAMINYLTRANSFERASE"/>
    <property type="match status" value="1"/>
</dbReference>
<dbReference type="Gene3D" id="3.90.550.10">
    <property type="entry name" value="Spore Coat Polysaccharide Biosynthesis Protein SpsA, Chain A"/>
    <property type="match status" value="1"/>
</dbReference>
<accession>A0A448WIK3</accession>
<evidence type="ECO:0000313" key="3">
    <source>
        <dbReference type="Proteomes" id="UP000784294"/>
    </source>
</evidence>
<protein>
    <recommendedName>
        <fullName evidence="4">Galactosyltransferase C-terminal domain-containing protein</fullName>
    </recommendedName>
</protein>
<proteinExistence type="predicted"/>
<gene>
    <name evidence="2" type="ORF">PXEA_LOCUS6068</name>
</gene>
<evidence type="ECO:0000256" key="1">
    <source>
        <dbReference type="ARBA" id="ARBA00023157"/>
    </source>
</evidence>
<dbReference type="GO" id="GO:0004653">
    <property type="term" value="F:polypeptide N-acetylgalactosaminyltransferase activity"/>
    <property type="evidence" value="ECO:0007669"/>
    <property type="project" value="TreeGrafter"/>
</dbReference>
<keyword evidence="3" id="KW-1185">Reference proteome</keyword>
<dbReference type="GO" id="GO:0006493">
    <property type="term" value="P:protein O-linked glycosylation"/>
    <property type="evidence" value="ECO:0007669"/>
    <property type="project" value="TreeGrafter"/>
</dbReference>
<sequence length="85" mass="9831">MEIWGGENIEMSLRVWQCGGKLLIVPCSRVGHVFRRNSPYSWPGGVTNILSKNTLRTAHVWMDDYKIFPLKSSAYHFNIYLPAFE</sequence>
<dbReference type="PANTHER" id="PTHR11675:SF101">
    <property type="entry name" value="POLYPEPTIDE N-ACETYLGALACTOSAMINYLTRANSFERASE 5"/>
    <property type="match status" value="1"/>
</dbReference>
<comment type="caution">
    <text evidence="2">The sequence shown here is derived from an EMBL/GenBank/DDBJ whole genome shotgun (WGS) entry which is preliminary data.</text>
</comment>
<dbReference type="Proteomes" id="UP000784294">
    <property type="component" value="Unassembled WGS sequence"/>
</dbReference>
<evidence type="ECO:0008006" key="4">
    <source>
        <dbReference type="Google" id="ProtNLM"/>
    </source>
</evidence>